<keyword evidence="7" id="KW-1185">Reference proteome</keyword>
<keyword evidence="2" id="KW-0175">Coiled coil</keyword>
<dbReference type="Proteomes" id="UP000717328">
    <property type="component" value="Unassembled WGS sequence"/>
</dbReference>
<dbReference type="PANTHER" id="PTHR30575:SF0">
    <property type="entry name" value="XAA-ARG DIPEPTIDASE"/>
    <property type="match status" value="1"/>
</dbReference>
<comment type="caution">
    <text evidence="6">The sequence shown here is derived from an EMBL/GenBank/DDBJ whole genome shotgun (WGS) entry which is preliminary data.</text>
</comment>
<evidence type="ECO:0000256" key="3">
    <source>
        <dbReference type="SAM" id="MobiDB-lite"/>
    </source>
</evidence>
<dbReference type="InterPro" id="IPR002933">
    <property type="entry name" value="Peptidase_M20"/>
</dbReference>
<dbReference type="CDD" id="cd05672">
    <property type="entry name" value="M20_ACY1L2-like"/>
    <property type="match status" value="1"/>
</dbReference>
<name>A0A9P7GWT7_9AGAR</name>
<dbReference type="FunFam" id="3.30.70.360:FF:000004">
    <property type="entry name" value="Peptidase M20 domain-containing protein 2"/>
    <property type="match status" value="1"/>
</dbReference>
<dbReference type="Pfam" id="PF01546">
    <property type="entry name" value="Peptidase_M20"/>
    <property type="match status" value="1"/>
</dbReference>
<evidence type="ECO:0000259" key="5">
    <source>
        <dbReference type="Pfam" id="PF07687"/>
    </source>
</evidence>
<dbReference type="Gene3D" id="3.30.70.360">
    <property type="match status" value="1"/>
</dbReference>
<evidence type="ECO:0000313" key="7">
    <source>
        <dbReference type="Proteomes" id="UP000717328"/>
    </source>
</evidence>
<dbReference type="Pfam" id="PF07687">
    <property type="entry name" value="M20_dimer"/>
    <property type="match status" value="1"/>
</dbReference>
<dbReference type="Pfam" id="PF05670">
    <property type="entry name" value="NFACT-R_1"/>
    <property type="match status" value="1"/>
</dbReference>
<dbReference type="EMBL" id="JABCKI010000012">
    <property type="protein sequence ID" value="KAG5654312.1"/>
    <property type="molecule type" value="Genomic_DNA"/>
</dbReference>
<dbReference type="InterPro" id="IPR052030">
    <property type="entry name" value="Peptidase_M20/M20A_hydrolases"/>
</dbReference>
<dbReference type="InterPro" id="IPR008532">
    <property type="entry name" value="NFACT_RNA-bd"/>
</dbReference>
<feature type="domain" description="NFACT RNA-binding" evidence="4">
    <location>
        <begin position="494"/>
        <end position="604"/>
    </location>
</feature>
<dbReference type="GO" id="GO:0016805">
    <property type="term" value="F:dipeptidase activity"/>
    <property type="evidence" value="ECO:0007669"/>
    <property type="project" value="TreeGrafter"/>
</dbReference>
<dbReference type="AlphaFoldDB" id="A0A9P7GWT7"/>
<evidence type="ECO:0000313" key="6">
    <source>
        <dbReference type="EMBL" id="KAG5654312.1"/>
    </source>
</evidence>
<gene>
    <name evidence="6" type="ORF">H0H81_004731</name>
</gene>
<evidence type="ECO:0000259" key="4">
    <source>
        <dbReference type="Pfam" id="PF05670"/>
    </source>
</evidence>
<dbReference type="InterPro" id="IPR036264">
    <property type="entry name" value="Bact_exopeptidase_dim_dom"/>
</dbReference>
<sequence>MSPSAIFSEAKPSQSSCGCKPENWKMKSDIPSSSTPSKDFENSILDAAVVKTIEAKLDEINPELRELSLKIHGKPELGWEETYAHEEMTDFMEKYGFTVSRRYAGMNTAWRAEFVSGTGGRVLGINSEMDALPGIGHACGHNLIGICGIGIAVAVQAAMIQHKVSGKIVLLGTPAEENGGGKIKLIENGDFKEMDVCVMAHPSSGEVASVSDGAMNALQSMVIKFGGHGAHSAAAPWQGKNALDAAVLAYNSVSMLRQQIKPECRIHGIMKGENWTANTIPDNAELLYIVRATSKPDLEDLSRRVEACFHAAAAATGCNMKITLNPQYLDVVQNSALAKDFADNCVARYGMTSNHIGTSASTDFVSIFTQIFFEVIANPSSQGNVSYAVPALHPLYGIPTVPNGGNHTPLFTAAAATQVAHDITMKVTKGLSLTSYRVLTDEDFLAEVKSAYKVQMKAQGENGGYAKVALVDDIILLLLTLSHHTPEAFILLNMVLFFTSNVVEPSAIIYMGRDKVENEELIKYAWPQDVWFHVDKLSSAHVYLRMPDSMAWDTIPEALLADCGQLVKANSIEGNKKDNLTIIYTPADNLKKTGDMAVGQVSFHSDKRALHIAKRENVIVNRLNKTKMEKVVDHEQERVDRAKAESAVRRAAAAEKKKADLELARQREAEKAARSYDSLFSVEEEEGIPRKTGRELEEDFM</sequence>
<evidence type="ECO:0000256" key="1">
    <source>
        <dbReference type="ARBA" id="ARBA00006247"/>
    </source>
</evidence>
<dbReference type="NCBIfam" id="TIGR01891">
    <property type="entry name" value="amidohydrolases"/>
    <property type="match status" value="1"/>
</dbReference>
<dbReference type="Gene3D" id="3.40.630.10">
    <property type="entry name" value="Zn peptidases"/>
    <property type="match status" value="1"/>
</dbReference>
<dbReference type="SUPFAM" id="SSF53187">
    <property type="entry name" value="Zn-dependent exopeptidases"/>
    <property type="match status" value="1"/>
</dbReference>
<feature type="compositionally biased region" description="Polar residues" evidence="3">
    <location>
        <begin position="1"/>
        <end position="17"/>
    </location>
</feature>
<dbReference type="InterPro" id="IPR011650">
    <property type="entry name" value="Peptidase_M20_dimer"/>
</dbReference>
<evidence type="ECO:0000256" key="2">
    <source>
        <dbReference type="SAM" id="Coils"/>
    </source>
</evidence>
<reference evidence="6" key="2">
    <citation type="submission" date="2021-10" db="EMBL/GenBank/DDBJ databases">
        <title>Phylogenomics reveals ancestral predisposition of the termite-cultivated fungus Termitomyces towards a domesticated lifestyle.</title>
        <authorList>
            <person name="Auxier B."/>
            <person name="Grum-Grzhimaylo A."/>
            <person name="Cardenas M.E."/>
            <person name="Lodge J.D."/>
            <person name="Laessoe T."/>
            <person name="Pedersen O."/>
            <person name="Smith M.E."/>
            <person name="Kuyper T.W."/>
            <person name="Franco-Molano E.A."/>
            <person name="Baroni T.J."/>
            <person name="Aanen D.K."/>
        </authorList>
    </citation>
    <scope>NUCLEOTIDE SEQUENCE</scope>
    <source>
        <strain evidence="6">D49</strain>
    </source>
</reference>
<reference evidence="6" key="1">
    <citation type="submission" date="2021-02" db="EMBL/GenBank/DDBJ databases">
        <authorList>
            <person name="Nieuwenhuis M."/>
            <person name="Van De Peppel L.J.J."/>
        </authorList>
    </citation>
    <scope>NUCLEOTIDE SEQUENCE</scope>
    <source>
        <strain evidence="6">D49</strain>
    </source>
</reference>
<dbReference type="OrthoDB" id="6119954at2759"/>
<protein>
    <submittedName>
        <fullName evidence="6">Uncharacterized protein</fullName>
    </submittedName>
</protein>
<feature type="region of interest" description="Disordered" evidence="3">
    <location>
        <begin position="1"/>
        <end position="38"/>
    </location>
</feature>
<dbReference type="PANTHER" id="PTHR30575">
    <property type="entry name" value="PEPTIDASE M20"/>
    <property type="match status" value="1"/>
</dbReference>
<dbReference type="SUPFAM" id="SSF55031">
    <property type="entry name" value="Bacterial exopeptidase dimerisation domain"/>
    <property type="match status" value="1"/>
</dbReference>
<feature type="domain" description="Peptidase M20 dimerisation" evidence="5">
    <location>
        <begin position="220"/>
        <end position="313"/>
    </location>
</feature>
<comment type="similarity">
    <text evidence="1">Belongs to the peptidase M20A family.</text>
</comment>
<dbReference type="InterPro" id="IPR017439">
    <property type="entry name" value="Amidohydrolase"/>
</dbReference>
<accession>A0A9P7GWT7</accession>
<proteinExistence type="inferred from homology"/>
<organism evidence="6 7">
    <name type="scientific">Sphagnurus paluster</name>
    <dbReference type="NCBI Taxonomy" id="117069"/>
    <lineage>
        <taxon>Eukaryota</taxon>
        <taxon>Fungi</taxon>
        <taxon>Dikarya</taxon>
        <taxon>Basidiomycota</taxon>
        <taxon>Agaricomycotina</taxon>
        <taxon>Agaricomycetes</taxon>
        <taxon>Agaricomycetidae</taxon>
        <taxon>Agaricales</taxon>
        <taxon>Tricholomatineae</taxon>
        <taxon>Lyophyllaceae</taxon>
        <taxon>Sphagnurus</taxon>
    </lineage>
</organism>
<feature type="coiled-coil region" evidence="2">
    <location>
        <begin position="625"/>
        <end position="671"/>
    </location>
</feature>